<name>A0ABQ2H9K1_9PORP</name>
<dbReference type="Gene3D" id="3.40.50.620">
    <property type="entry name" value="HUPs"/>
    <property type="match status" value="1"/>
</dbReference>
<dbReference type="InterPro" id="IPR000924">
    <property type="entry name" value="Glu/Gln-tRNA-synth"/>
</dbReference>
<comment type="subcellular location">
    <subcellularLocation>
        <location evidence="7">Cytoplasm</location>
    </subcellularLocation>
</comment>
<evidence type="ECO:0000259" key="10">
    <source>
        <dbReference type="Pfam" id="PF03950"/>
    </source>
</evidence>
<dbReference type="Pfam" id="PF03950">
    <property type="entry name" value="tRNA-synt_1c_C"/>
    <property type="match status" value="1"/>
</dbReference>
<dbReference type="InterPro" id="IPR020056">
    <property type="entry name" value="Rbsml_bL25/Gln-tRNA_synth_N"/>
</dbReference>
<keyword evidence="5 7" id="KW-0648">Protein biosynthesis</keyword>
<evidence type="ECO:0000256" key="5">
    <source>
        <dbReference type="ARBA" id="ARBA00022917"/>
    </source>
</evidence>
<dbReference type="GO" id="GO:0016874">
    <property type="term" value="F:ligase activity"/>
    <property type="evidence" value="ECO:0007669"/>
    <property type="project" value="UniProtKB-KW"/>
</dbReference>
<evidence type="ECO:0000256" key="4">
    <source>
        <dbReference type="ARBA" id="ARBA00022840"/>
    </source>
</evidence>
<proteinExistence type="inferred from homology"/>
<comment type="similarity">
    <text evidence="7 8">Belongs to the class-I aminoacyl-tRNA synthetase family.</text>
</comment>
<evidence type="ECO:0000256" key="1">
    <source>
        <dbReference type="ARBA" id="ARBA00022490"/>
    </source>
</evidence>
<dbReference type="InterPro" id="IPR014729">
    <property type="entry name" value="Rossmann-like_a/b/a_fold"/>
</dbReference>
<reference evidence="13" key="1">
    <citation type="journal article" date="2019" name="Int. J. Syst. Evol. Microbiol.">
        <title>The Global Catalogue of Microorganisms (GCM) 10K type strain sequencing project: providing services to taxonomists for standard genome sequencing and annotation.</title>
        <authorList>
            <consortium name="The Broad Institute Genomics Platform"/>
            <consortium name="The Broad Institute Genome Sequencing Center for Infectious Disease"/>
            <person name="Wu L."/>
            <person name="Ma J."/>
        </authorList>
    </citation>
    <scope>NUCLEOTIDE SEQUENCE [LARGE SCALE GENOMIC DNA]</scope>
    <source>
        <strain evidence="13">JCM 30531</strain>
    </source>
</reference>
<feature type="binding site" evidence="7">
    <location>
        <begin position="47"/>
        <end position="49"/>
    </location>
    <ligand>
        <name>ATP</name>
        <dbReference type="ChEBI" id="CHEBI:30616"/>
    </ligand>
</feature>
<keyword evidence="2 7" id="KW-0436">Ligase</keyword>
<dbReference type="InterPro" id="IPR049437">
    <property type="entry name" value="tRNA-synt_1c_C2"/>
</dbReference>
<dbReference type="HAMAP" id="MF_00126">
    <property type="entry name" value="Gln_tRNA_synth"/>
    <property type="match status" value="1"/>
</dbReference>
<dbReference type="Gene3D" id="2.40.240.10">
    <property type="entry name" value="Ribosomal Protein L25, Chain P"/>
    <property type="match status" value="2"/>
</dbReference>
<evidence type="ECO:0000259" key="9">
    <source>
        <dbReference type="Pfam" id="PF00749"/>
    </source>
</evidence>
<dbReference type="RefSeq" id="WP_188808371.1">
    <property type="nucleotide sequence ID" value="NZ_BMPU01000005.1"/>
</dbReference>
<accession>A0ABQ2H9K1</accession>
<feature type="binding site" evidence="7">
    <location>
        <position position="242"/>
    </location>
    <ligand>
        <name>ATP</name>
        <dbReference type="ChEBI" id="CHEBI:30616"/>
    </ligand>
</feature>
<dbReference type="SUPFAM" id="SSF50715">
    <property type="entry name" value="Ribosomal protein L25-like"/>
    <property type="match status" value="1"/>
</dbReference>
<feature type="binding site" evidence="7">
    <location>
        <begin position="279"/>
        <end position="280"/>
    </location>
    <ligand>
        <name>ATP</name>
        <dbReference type="ChEBI" id="CHEBI:30616"/>
    </ligand>
</feature>
<dbReference type="PANTHER" id="PTHR43097">
    <property type="entry name" value="GLUTAMINE-TRNA LIGASE"/>
    <property type="match status" value="1"/>
</dbReference>
<dbReference type="SUPFAM" id="SSF52374">
    <property type="entry name" value="Nucleotidylyl transferase"/>
    <property type="match status" value="1"/>
</dbReference>
<comment type="subunit">
    <text evidence="7">Monomer.</text>
</comment>
<sequence length="576" mass="66414">MSDMPNSVAPAESGEEKKSLNFVEQIVEGDLRAGKNDGRIQTRFPPEPNGYLHIGHAKAICMDFGIAQKYGGVCNLRFDDTNPTKEDVEYVDAIREDIDWLGFHWGNIYYASDYFERLYQFAEELIRAGHAYVDEQTAEEIAAQKGTPTTPGVASPYRDRPIEESLDLFRRMNAGEFPEGAMILRAKIDMASSNMHFRDPIIYRIIKVSHHRTGTKWGVYPMYDFAHGQSDFFEGVTHSICTLEFEVHRPLYDYFVDLLKKVEPNHPEGYRPRQIEFNRLNLTYTMMSKRKLLQLVQEGHVAGWDDPRMPTICGLRRRGYTPESIRSFIDKIGYTKYDGIIDMALLEHAVREDLNRHALRGSAVLDPVRLIITNYPEGQTEDMSFLNNPEDPNSDSHTIRFSRELFIEREDFMEDAPKKYFRMTPGQEVRLKSAYIVRCTGCKKDENGKVIEVYAEYDPETLSGRPESNRKVKGTIHWVSATDSVPAEVRLYDRLFLDENPSEAAKDKELAELLNPESLTIVREARVEPFLAQAKCGEYYQFQRVGYFCVDPDSRPDHLVFNRTVSLKDTWKKVNK</sequence>
<evidence type="ECO:0000256" key="3">
    <source>
        <dbReference type="ARBA" id="ARBA00022741"/>
    </source>
</evidence>
<evidence type="ECO:0000259" key="11">
    <source>
        <dbReference type="Pfam" id="PF20974"/>
    </source>
</evidence>
<dbReference type="Proteomes" id="UP000653477">
    <property type="component" value="Unassembled WGS sequence"/>
</dbReference>
<evidence type="ECO:0000256" key="7">
    <source>
        <dbReference type="HAMAP-Rule" id="MF_00126"/>
    </source>
</evidence>
<organism evidence="12 13">
    <name type="scientific">Porphyromonas pasteri</name>
    <dbReference type="NCBI Taxonomy" id="1583331"/>
    <lineage>
        <taxon>Bacteria</taxon>
        <taxon>Pseudomonadati</taxon>
        <taxon>Bacteroidota</taxon>
        <taxon>Bacteroidia</taxon>
        <taxon>Bacteroidales</taxon>
        <taxon>Porphyromonadaceae</taxon>
        <taxon>Porphyromonas</taxon>
    </lineage>
</organism>
<dbReference type="PANTHER" id="PTHR43097:SF5">
    <property type="entry name" value="GLUTAMATE--TRNA LIGASE"/>
    <property type="match status" value="1"/>
</dbReference>
<keyword evidence="1 7" id="KW-0963">Cytoplasm</keyword>
<dbReference type="PRINTS" id="PR00987">
    <property type="entry name" value="TRNASYNTHGLU"/>
</dbReference>
<dbReference type="EMBL" id="BMPU01000005">
    <property type="protein sequence ID" value="GGM56861.1"/>
    <property type="molecule type" value="Genomic_DNA"/>
</dbReference>
<keyword evidence="3 7" id="KW-0547">Nucleotide-binding</keyword>
<dbReference type="InterPro" id="IPR011035">
    <property type="entry name" value="Ribosomal_bL25/Gln-tRNA_synth"/>
</dbReference>
<dbReference type="Pfam" id="PF00749">
    <property type="entry name" value="tRNA-synt_1c"/>
    <property type="match status" value="1"/>
</dbReference>
<comment type="caution">
    <text evidence="12">The sequence shown here is derived from an EMBL/GenBank/DDBJ whole genome shotgun (WGS) entry which is preliminary data.</text>
</comment>
<feature type="domain" description="tRNA synthetases class I (E and Q) anti-codon binding" evidence="11">
    <location>
        <begin position="475"/>
        <end position="551"/>
    </location>
</feature>
<dbReference type="NCBIfam" id="NF011291">
    <property type="entry name" value="PRK14703.1"/>
    <property type="match status" value="1"/>
</dbReference>
<evidence type="ECO:0000256" key="6">
    <source>
        <dbReference type="ARBA" id="ARBA00023146"/>
    </source>
</evidence>
<evidence type="ECO:0000256" key="2">
    <source>
        <dbReference type="ARBA" id="ARBA00022598"/>
    </source>
</evidence>
<gene>
    <name evidence="7" type="primary">glnS</name>
    <name evidence="12" type="ORF">GCM10007088_14640</name>
</gene>
<dbReference type="InterPro" id="IPR004514">
    <property type="entry name" value="Gln-tRNA-synth"/>
</dbReference>
<dbReference type="EC" id="6.1.1.18" evidence="7"/>
<dbReference type="NCBIfam" id="TIGR00440">
    <property type="entry name" value="glnS"/>
    <property type="match status" value="1"/>
</dbReference>
<dbReference type="InterPro" id="IPR020059">
    <property type="entry name" value="Glu/Gln-tRNA-synth_Ib_codon-bd"/>
</dbReference>
<evidence type="ECO:0000256" key="8">
    <source>
        <dbReference type="RuleBase" id="RU363037"/>
    </source>
</evidence>
<evidence type="ECO:0000313" key="13">
    <source>
        <dbReference type="Proteomes" id="UP000653477"/>
    </source>
</evidence>
<comment type="caution">
    <text evidence="7">Lacks conserved residue(s) required for the propagation of feature annotation.</text>
</comment>
<evidence type="ECO:0000313" key="12">
    <source>
        <dbReference type="EMBL" id="GGM56861.1"/>
    </source>
</evidence>
<keyword evidence="4 7" id="KW-0067">ATP-binding</keyword>
<dbReference type="InterPro" id="IPR022861">
    <property type="entry name" value="Gln_tRNA_ligase_bac"/>
</dbReference>
<dbReference type="InterPro" id="IPR050132">
    <property type="entry name" value="Gln/Glu-tRNA_Ligase"/>
</dbReference>
<feature type="binding site" evidence="7">
    <location>
        <begin position="287"/>
        <end position="289"/>
    </location>
    <ligand>
        <name>ATP</name>
        <dbReference type="ChEBI" id="CHEBI:30616"/>
    </ligand>
</feature>
<feature type="domain" description="Glutamyl/glutaminyl-tRNA synthetase class Ib catalytic" evidence="9">
    <location>
        <begin position="40"/>
        <end position="355"/>
    </location>
</feature>
<keyword evidence="6 7" id="KW-0030">Aminoacyl-tRNA synthetase</keyword>
<dbReference type="CDD" id="cd00807">
    <property type="entry name" value="GlnRS_core"/>
    <property type="match status" value="1"/>
</dbReference>
<feature type="short sequence motif" description="'HIGH' region" evidence="7">
    <location>
        <begin position="46"/>
        <end position="56"/>
    </location>
</feature>
<keyword evidence="13" id="KW-1185">Reference proteome</keyword>
<dbReference type="InterPro" id="IPR020058">
    <property type="entry name" value="Glu/Gln-tRNA-synth_Ib_cat-dom"/>
</dbReference>
<protein>
    <recommendedName>
        <fullName evidence="7">Glutamine--tRNA ligase</fullName>
        <ecNumber evidence="7">6.1.1.18</ecNumber>
    </recommendedName>
    <alternativeName>
        <fullName evidence="7">Glutaminyl-tRNA synthetase</fullName>
        <shortName evidence="7">GlnRS</shortName>
    </alternativeName>
</protein>
<feature type="binding site" evidence="7">
    <location>
        <position position="79"/>
    </location>
    <ligand>
        <name>L-glutamine</name>
        <dbReference type="ChEBI" id="CHEBI:58359"/>
    </ligand>
</feature>
<comment type="catalytic activity">
    <reaction evidence="7">
        <text>tRNA(Gln) + L-glutamine + ATP = L-glutaminyl-tRNA(Gln) + AMP + diphosphate</text>
        <dbReference type="Rhea" id="RHEA:20121"/>
        <dbReference type="Rhea" id="RHEA-COMP:9662"/>
        <dbReference type="Rhea" id="RHEA-COMP:9681"/>
        <dbReference type="ChEBI" id="CHEBI:30616"/>
        <dbReference type="ChEBI" id="CHEBI:33019"/>
        <dbReference type="ChEBI" id="CHEBI:58359"/>
        <dbReference type="ChEBI" id="CHEBI:78442"/>
        <dbReference type="ChEBI" id="CHEBI:78521"/>
        <dbReference type="ChEBI" id="CHEBI:456215"/>
        <dbReference type="EC" id="6.1.1.18"/>
    </reaction>
</comment>
<feature type="domain" description="Glutamyl/glutaminyl-tRNA synthetase class Ib anti-codon binding" evidence="10">
    <location>
        <begin position="358"/>
        <end position="458"/>
    </location>
</feature>
<dbReference type="Pfam" id="PF20974">
    <property type="entry name" value="tRNA-synt_1c_C2"/>
    <property type="match status" value="1"/>
</dbReference>
<feature type="binding site" evidence="7">
    <location>
        <position position="223"/>
    </location>
    <ligand>
        <name>L-glutamine</name>
        <dbReference type="ChEBI" id="CHEBI:58359"/>
    </ligand>
</feature>
<feature type="binding site" evidence="7">
    <location>
        <begin position="53"/>
        <end position="59"/>
    </location>
    <ligand>
        <name>ATP</name>
        <dbReference type="ChEBI" id="CHEBI:30616"/>
    </ligand>
</feature>